<dbReference type="KEGG" id="npa:UCRNP2_5921"/>
<dbReference type="OrthoDB" id="5372703at2759"/>
<evidence type="ECO:0000313" key="1">
    <source>
        <dbReference type="EMBL" id="EOD47337.1"/>
    </source>
</evidence>
<protein>
    <submittedName>
        <fullName evidence="1">Uncharacterized protein</fullName>
    </submittedName>
</protein>
<dbReference type="AlphaFoldDB" id="R1EII2"/>
<dbReference type="eggNOG" id="ENOG502SUWY">
    <property type="taxonomic scope" value="Eukaryota"/>
</dbReference>
<organism evidence="1 2">
    <name type="scientific">Botryosphaeria parva (strain UCR-NP2)</name>
    <name type="common">Grapevine canker fungus</name>
    <name type="synonym">Neofusicoccum parvum</name>
    <dbReference type="NCBI Taxonomy" id="1287680"/>
    <lineage>
        <taxon>Eukaryota</taxon>
        <taxon>Fungi</taxon>
        <taxon>Dikarya</taxon>
        <taxon>Ascomycota</taxon>
        <taxon>Pezizomycotina</taxon>
        <taxon>Dothideomycetes</taxon>
        <taxon>Dothideomycetes incertae sedis</taxon>
        <taxon>Botryosphaeriales</taxon>
        <taxon>Botryosphaeriaceae</taxon>
        <taxon>Neofusicoccum</taxon>
    </lineage>
</organism>
<dbReference type="EMBL" id="KB916341">
    <property type="protein sequence ID" value="EOD47337.1"/>
    <property type="molecule type" value="Genomic_DNA"/>
</dbReference>
<gene>
    <name evidence="1" type="ORF">UCRNP2_5921</name>
</gene>
<proteinExistence type="predicted"/>
<dbReference type="HOGENOM" id="CLU_976581_0_0_1"/>
<evidence type="ECO:0000313" key="2">
    <source>
        <dbReference type="Proteomes" id="UP000013521"/>
    </source>
</evidence>
<name>R1EII2_BOTPV</name>
<accession>R1EII2</accession>
<sequence length="285" mass="31132">MTHYDRGRSSNNTTPLPCLPRSPTCLNRLLTASTINAARLIDAAAEYYRASLELKARSAGEIDWRDAVKFMVKDITRACAWETLVMLSADWVAELKTPTRVYSAPALVSQKRRATSDGGLPTPSPSQPTLTTVTYRLNSPRLDICIAPAHTSFAPPAQRTLKALQATGTLISDRIPGARARASHFVVEAKSPATLDNIFEGQNQAVTSGACALNIQRSLVDLTNEEPDQPLFSSMCTQGPLHEIWAHFYSPDRSPLRDSLSPGFFQMTRLAAFDNGGRCGRERAG</sequence>
<dbReference type="Proteomes" id="UP000013521">
    <property type="component" value="Unassembled WGS sequence"/>
</dbReference>
<reference evidence="2" key="1">
    <citation type="journal article" date="2013" name="Genome Announc.">
        <title>Draft genome sequence of Neofusicoccum parvum isolate UCR-NP2, a fungal vascular pathogen associated with grapevine cankers.</title>
        <authorList>
            <person name="Blanco-Ulate B."/>
            <person name="Rolshausen P."/>
            <person name="Cantu D."/>
        </authorList>
    </citation>
    <scope>NUCLEOTIDE SEQUENCE [LARGE SCALE GENOMIC DNA]</scope>
    <source>
        <strain evidence="2">UCR-NP2</strain>
    </source>
</reference>